<dbReference type="EMBL" id="JAHRIO010080004">
    <property type="protein sequence ID" value="MEQ2183764.1"/>
    <property type="molecule type" value="Genomic_DNA"/>
</dbReference>
<organism evidence="1 2">
    <name type="scientific">Goodea atripinnis</name>
    <dbReference type="NCBI Taxonomy" id="208336"/>
    <lineage>
        <taxon>Eukaryota</taxon>
        <taxon>Metazoa</taxon>
        <taxon>Chordata</taxon>
        <taxon>Craniata</taxon>
        <taxon>Vertebrata</taxon>
        <taxon>Euteleostomi</taxon>
        <taxon>Actinopterygii</taxon>
        <taxon>Neopterygii</taxon>
        <taxon>Teleostei</taxon>
        <taxon>Neoteleostei</taxon>
        <taxon>Acanthomorphata</taxon>
        <taxon>Ovalentaria</taxon>
        <taxon>Atherinomorphae</taxon>
        <taxon>Cyprinodontiformes</taxon>
        <taxon>Goodeidae</taxon>
        <taxon>Goodea</taxon>
    </lineage>
</organism>
<dbReference type="Proteomes" id="UP001476798">
    <property type="component" value="Unassembled WGS sequence"/>
</dbReference>
<gene>
    <name evidence="1" type="ORF">GOODEAATRI_001330</name>
</gene>
<sequence>VPINIQLEPQRTTAKAVTHNRLPDKHPGHLWRVLNGTVPVRSNITDYNPVIMGYFEGSYEEVNWSFKFPGCLNAADVTLERLADPVSDRTSARRYNGRPQLWQVSHGEETNAAKARALLFASVLMLTACS</sequence>
<feature type="non-terminal residue" evidence="1">
    <location>
        <position position="1"/>
    </location>
</feature>
<accession>A0ABV0PJW4</accession>
<proteinExistence type="predicted"/>
<name>A0ABV0PJW4_9TELE</name>
<evidence type="ECO:0000313" key="2">
    <source>
        <dbReference type="Proteomes" id="UP001476798"/>
    </source>
</evidence>
<protein>
    <submittedName>
        <fullName evidence="1">Uncharacterized protein</fullName>
    </submittedName>
</protein>
<evidence type="ECO:0000313" key="1">
    <source>
        <dbReference type="EMBL" id="MEQ2183764.1"/>
    </source>
</evidence>
<comment type="caution">
    <text evidence="1">The sequence shown here is derived from an EMBL/GenBank/DDBJ whole genome shotgun (WGS) entry which is preliminary data.</text>
</comment>
<reference evidence="1 2" key="1">
    <citation type="submission" date="2021-06" db="EMBL/GenBank/DDBJ databases">
        <authorList>
            <person name="Palmer J.M."/>
        </authorList>
    </citation>
    <scope>NUCLEOTIDE SEQUENCE [LARGE SCALE GENOMIC DNA]</scope>
    <source>
        <strain evidence="1 2">GA_2019</strain>
        <tissue evidence="1">Muscle</tissue>
    </source>
</reference>
<keyword evidence="2" id="KW-1185">Reference proteome</keyword>